<evidence type="ECO:0000313" key="2">
    <source>
        <dbReference type="Proteomes" id="UP000606974"/>
    </source>
</evidence>
<keyword evidence="2" id="KW-1185">Reference proteome</keyword>
<reference evidence="1" key="1">
    <citation type="submission" date="2020-02" db="EMBL/GenBank/DDBJ databases">
        <authorList>
            <person name="Palmer J.M."/>
        </authorList>
    </citation>
    <scope>NUCLEOTIDE SEQUENCE</scope>
    <source>
        <strain evidence="1">EPUS1.4</strain>
        <tissue evidence="1">Thallus</tissue>
    </source>
</reference>
<evidence type="ECO:0000313" key="1">
    <source>
        <dbReference type="EMBL" id="KAF7502887.1"/>
    </source>
</evidence>
<name>A0A8H7DYN6_9EURO</name>
<gene>
    <name evidence="1" type="ORF">GJ744_004956</name>
</gene>
<dbReference type="EMBL" id="JAACFV010000211">
    <property type="protein sequence ID" value="KAF7502887.1"/>
    <property type="molecule type" value="Genomic_DNA"/>
</dbReference>
<dbReference type="Proteomes" id="UP000606974">
    <property type="component" value="Unassembled WGS sequence"/>
</dbReference>
<protein>
    <submittedName>
        <fullName evidence="1">Uncharacterized protein</fullName>
    </submittedName>
</protein>
<proteinExistence type="predicted"/>
<comment type="caution">
    <text evidence="1">The sequence shown here is derived from an EMBL/GenBank/DDBJ whole genome shotgun (WGS) entry which is preliminary data.</text>
</comment>
<organism evidence="1 2">
    <name type="scientific">Endocarpon pusillum</name>
    <dbReference type="NCBI Taxonomy" id="364733"/>
    <lineage>
        <taxon>Eukaryota</taxon>
        <taxon>Fungi</taxon>
        <taxon>Dikarya</taxon>
        <taxon>Ascomycota</taxon>
        <taxon>Pezizomycotina</taxon>
        <taxon>Eurotiomycetes</taxon>
        <taxon>Chaetothyriomycetidae</taxon>
        <taxon>Verrucariales</taxon>
        <taxon>Verrucariaceae</taxon>
        <taxon>Endocarpon</taxon>
    </lineage>
</organism>
<accession>A0A8H7DYN6</accession>
<sequence>MRDDAKEDAYKTYYILTVRGNQQKNGYERLGVGEVEALYVSMESDTGKLV</sequence>
<dbReference type="AlphaFoldDB" id="A0A8H7DYN6"/>